<evidence type="ECO:0000256" key="3">
    <source>
        <dbReference type="ARBA" id="ARBA00022692"/>
    </source>
</evidence>
<comment type="subcellular location">
    <subcellularLocation>
        <location evidence="1">Cell membrane</location>
        <topology evidence="1">Multi-pass membrane protein</topology>
    </subcellularLocation>
</comment>
<dbReference type="Proteomes" id="UP001305498">
    <property type="component" value="Chromosome"/>
</dbReference>
<dbReference type="EMBL" id="CP118157">
    <property type="protein sequence ID" value="WOF22259.1"/>
    <property type="molecule type" value="Genomic_DNA"/>
</dbReference>
<dbReference type="PANTHER" id="PTHR30250:SF11">
    <property type="entry name" value="O-ANTIGEN TRANSPORTER-RELATED"/>
    <property type="match status" value="1"/>
</dbReference>
<dbReference type="AlphaFoldDB" id="A0AA97I4Y5"/>
<feature type="transmembrane region" description="Helical" evidence="6">
    <location>
        <begin position="205"/>
        <end position="228"/>
    </location>
</feature>
<evidence type="ECO:0000256" key="5">
    <source>
        <dbReference type="ARBA" id="ARBA00023136"/>
    </source>
</evidence>
<keyword evidence="3 6" id="KW-0812">Transmembrane</keyword>
<dbReference type="KEGG" id="mbet:N8K70_12815"/>
<feature type="transmembrane region" description="Helical" evidence="6">
    <location>
        <begin position="138"/>
        <end position="156"/>
    </location>
</feature>
<evidence type="ECO:0000256" key="2">
    <source>
        <dbReference type="ARBA" id="ARBA00022475"/>
    </source>
</evidence>
<name>A0AA97I4Y5_9MICO</name>
<organism evidence="7 8">
    <name type="scientific">Microbacterium betulae</name>
    <dbReference type="NCBI Taxonomy" id="2981139"/>
    <lineage>
        <taxon>Bacteria</taxon>
        <taxon>Bacillati</taxon>
        <taxon>Actinomycetota</taxon>
        <taxon>Actinomycetes</taxon>
        <taxon>Micrococcales</taxon>
        <taxon>Microbacteriaceae</taxon>
        <taxon>Microbacterium</taxon>
    </lineage>
</organism>
<feature type="transmembrane region" description="Helical" evidence="6">
    <location>
        <begin position="346"/>
        <end position="364"/>
    </location>
</feature>
<dbReference type="InterPro" id="IPR050833">
    <property type="entry name" value="Poly_Biosynth_Transport"/>
</dbReference>
<evidence type="ECO:0008006" key="9">
    <source>
        <dbReference type="Google" id="ProtNLM"/>
    </source>
</evidence>
<keyword evidence="5 6" id="KW-0472">Membrane</keyword>
<feature type="transmembrane region" description="Helical" evidence="6">
    <location>
        <begin position="240"/>
        <end position="260"/>
    </location>
</feature>
<accession>A0AA97I4Y5</accession>
<evidence type="ECO:0000313" key="7">
    <source>
        <dbReference type="EMBL" id="WOF22259.1"/>
    </source>
</evidence>
<feature type="transmembrane region" description="Helical" evidence="6">
    <location>
        <begin position="75"/>
        <end position="94"/>
    </location>
</feature>
<proteinExistence type="predicted"/>
<feature type="transmembrane region" description="Helical" evidence="6">
    <location>
        <begin position="315"/>
        <end position="334"/>
    </location>
</feature>
<evidence type="ECO:0000256" key="6">
    <source>
        <dbReference type="SAM" id="Phobius"/>
    </source>
</evidence>
<gene>
    <name evidence="7" type="ORF">N8K70_12815</name>
</gene>
<keyword evidence="4 6" id="KW-1133">Transmembrane helix</keyword>
<dbReference type="GO" id="GO:0005886">
    <property type="term" value="C:plasma membrane"/>
    <property type="evidence" value="ECO:0007669"/>
    <property type="project" value="UniProtKB-SubCell"/>
</dbReference>
<keyword evidence="8" id="KW-1185">Reference proteome</keyword>
<feature type="transmembrane region" description="Helical" evidence="6">
    <location>
        <begin position="100"/>
        <end position="117"/>
    </location>
</feature>
<reference evidence="7 8" key="1">
    <citation type="submission" date="2023-02" db="EMBL/GenBank/DDBJ databases">
        <title>Microbacterium betulae sp. nov., isolated from birch wood.</title>
        <authorList>
            <person name="Pasciak M."/>
            <person name="Pawlik K.J."/>
            <person name="Martynowski D."/>
            <person name="Laczmanski L."/>
            <person name="Ciekot J."/>
            <person name="Szponar B."/>
            <person name="Wojcik-Fatla A."/>
            <person name="Mackiewicz B."/>
            <person name="Farian E."/>
            <person name="Cholewa G."/>
            <person name="Cholewa A."/>
            <person name="Dutkiewicz J."/>
        </authorList>
    </citation>
    <scope>NUCLEOTIDE SEQUENCE [LARGE SCALE GENOMIC DNA]</scope>
    <source>
        <strain evidence="7 8">AB</strain>
    </source>
</reference>
<sequence>MAIQAVLFVVGILIVRSLDKDEYAAYSVATAVLAAVTVLLDAGVGATLLAEGAKRISRPLAVSALFATARRAQGLLSAVIGGTAALWLFLLLTASGQTPASSLLVTLSFLLAFAPVPHTARYEAYLRLTYRTSPLRRVPLASAAIRLVVVLVLSALGVQSAWALVIAIASVNVMSLMVYRSLALREIPRRSPPEAELRGTLWHNIARALPSVAALIVSEQVFLALIAVEGGADIVAEFSAMSRFGAAFLIVNAVVTDMVAPRFARTEARRAVLLPRYVLSVAVYAAVVLAFVVFVAVCAPLLLMLLGADYAGLEVPLTVIAAGFGAAQTAYMLNAINASRGWLKHSWIHPALLLVWLIAVLALFDLSDIVQVSLAFLLQWLPAILMQLVRSVAGFVELKRQ</sequence>
<protein>
    <recommendedName>
        <fullName evidence="9">Polysaccharide biosynthesis protein</fullName>
    </recommendedName>
</protein>
<evidence type="ECO:0000256" key="4">
    <source>
        <dbReference type="ARBA" id="ARBA00022989"/>
    </source>
</evidence>
<feature type="transmembrane region" description="Helical" evidence="6">
    <location>
        <begin position="27"/>
        <end position="50"/>
    </location>
</feature>
<feature type="transmembrane region" description="Helical" evidence="6">
    <location>
        <begin position="281"/>
        <end position="303"/>
    </location>
</feature>
<dbReference type="PANTHER" id="PTHR30250">
    <property type="entry name" value="PST FAMILY PREDICTED COLANIC ACID TRANSPORTER"/>
    <property type="match status" value="1"/>
</dbReference>
<evidence type="ECO:0000256" key="1">
    <source>
        <dbReference type="ARBA" id="ARBA00004651"/>
    </source>
</evidence>
<dbReference type="RefSeq" id="WP_317138734.1">
    <property type="nucleotide sequence ID" value="NZ_CP118157.1"/>
</dbReference>
<feature type="transmembrane region" description="Helical" evidence="6">
    <location>
        <begin position="162"/>
        <end position="184"/>
    </location>
</feature>
<keyword evidence="2" id="KW-1003">Cell membrane</keyword>
<evidence type="ECO:0000313" key="8">
    <source>
        <dbReference type="Proteomes" id="UP001305498"/>
    </source>
</evidence>
<feature type="transmembrane region" description="Helical" evidence="6">
    <location>
        <begin position="376"/>
        <end position="396"/>
    </location>
</feature>